<sequence>MRPVNSFQYFQTAMQSPYGGKAASTAQAGQSLAGLLAGGADAGTAAGPAASTQVVLSADARVLADFAGKGIAMTMRRLDAPLDASQSPAVADPSVTKDDFERLLAQLGATQQEKNQIQAGLDTDRSGDISRNELLKGLAATNGATSGSQTSQALLHLMDRNGDGNGRVDAQEFGGFTAAFLDAEKRA</sequence>
<evidence type="ECO:0008006" key="2">
    <source>
        <dbReference type="Google" id="ProtNLM"/>
    </source>
</evidence>
<dbReference type="Gene3D" id="1.10.238.10">
    <property type="entry name" value="EF-hand"/>
    <property type="match status" value="1"/>
</dbReference>
<reference evidence="1" key="1">
    <citation type="submission" date="2019-12" db="EMBL/GenBank/DDBJ databases">
        <authorList>
            <person name="Cremers G."/>
        </authorList>
    </citation>
    <scope>NUCLEOTIDE SEQUENCE</scope>
    <source>
        <strain evidence="1">Vvax</strain>
    </source>
</reference>
<protein>
    <recommendedName>
        <fullName evidence="2">Calcium-binding protein</fullName>
    </recommendedName>
</protein>
<dbReference type="RefSeq" id="WP_339093411.1">
    <property type="nucleotide sequence ID" value="NZ_LR743508.1"/>
</dbReference>
<dbReference type="PROSITE" id="PS00018">
    <property type="entry name" value="EF_HAND_1"/>
    <property type="match status" value="1"/>
</dbReference>
<gene>
    <name evidence="1" type="ORF">VVAX_05725</name>
</gene>
<dbReference type="InterPro" id="IPR011992">
    <property type="entry name" value="EF-hand-dom_pair"/>
</dbReference>
<proteinExistence type="predicted"/>
<accession>A0A679J728</accession>
<evidence type="ECO:0000313" key="1">
    <source>
        <dbReference type="EMBL" id="CAA2109454.1"/>
    </source>
</evidence>
<dbReference type="InterPro" id="IPR018247">
    <property type="entry name" value="EF_Hand_1_Ca_BS"/>
</dbReference>
<organism evidence="1">
    <name type="scientific">Variovorax paradoxus</name>
    <dbReference type="NCBI Taxonomy" id="34073"/>
    <lineage>
        <taxon>Bacteria</taxon>
        <taxon>Pseudomonadati</taxon>
        <taxon>Pseudomonadota</taxon>
        <taxon>Betaproteobacteria</taxon>
        <taxon>Burkholderiales</taxon>
        <taxon>Comamonadaceae</taxon>
        <taxon>Variovorax</taxon>
    </lineage>
</organism>
<dbReference type="InterPro" id="IPR002048">
    <property type="entry name" value="EF_hand_dom"/>
</dbReference>
<name>A0A679J728_VARPD</name>
<dbReference type="EMBL" id="LR743508">
    <property type="protein sequence ID" value="CAA2109454.1"/>
    <property type="molecule type" value="Genomic_DNA"/>
</dbReference>
<dbReference type="AlphaFoldDB" id="A0A679J728"/>
<dbReference type="SUPFAM" id="SSF47473">
    <property type="entry name" value="EF-hand"/>
    <property type="match status" value="1"/>
</dbReference>
<dbReference type="CDD" id="cd00051">
    <property type="entry name" value="EFh"/>
    <property type="match status" value="1"/>
</dbReference>
<dbReference type="GO" id="GO:0005509">
    <property type="term" value="F:calcium ion binding"/>
    <property type="evidence" value="ECO:0007669"/>
    <property type="project" value="InterPro"/>
</dbReference>